<keyword evidence="1" id="KW-1133">Transmembrane helix</keyword>
<evidence type="ECO:0000256" key="1">
    <source>
        <dbReference type="SAM" id="Phobius"/>
    </source>
</evidence>
<gene>
    <name evidence="2" type="ORF">MGAL_10B075979</name>
</gene>
<proteinExistence type="predicted"/>
<dbReference type="Proteomes" id="UP000596742">
    <property type="component" value="Unassembled WGS sequence"/>
</dbReference>
<protein>
    <submittedName>
        <fullName evidence="2">Uncharacterized protein</fullName>
    </submittedName>
</protein>
<dbReference type="AlphaFoldDB" id="A0A8B6BFS8"/>
<feature type="transmembrane region" description="Helical" evidence="1">
    <location>
        <begin position="78"/>
        <end position="98"/>
    </location>
</feature>
<sequence length="151" mass="15163">MAYFKLAVLPITIFPPSPPRIGPPTFVPPGNKLNILPAPVPRLVPVEGRRSDERRPVLLVEDDGLQGGGFDDGFDGGFGMLLPLLFIPFLLMALGLGVTTTTAGTTVVTTATTTAAIGAATTAASATTAAAATTAAVTATTAAPTTTQGGT</sequence>
<evidence type="ECO:0000313" key="2">
    <source>
        <dbReference type="EMBL" id="VDH90182.1"/>
    </source>
</evidence>
<dbReference type="EMBL" id="UYJE01000098">
    <property type="protein sequence ID" value="VDH90182.1"/>
    <property type="molecule type" value="Genomic_DNA"/>
</dbReference>
<keyword evidence="1" id="KW-0472">Membrane</keyword>
<keyword evidence="3" id="KW-1185">Reference proteome</keyword>
<comment type="caution">
    <text evidence="2">The sequence shown here is derived from an EMBL/GenBank/DDBJ whole genome shotgun (WGS) entry which is preliminary data.</text>
</comment>
<accession>A0A8B6BFS8</accession>
<name>A0A8B6BFS8_MYTGA</name>
<keyword evidence="1" id="KW-0812">Transmembrane</keyword>
<evidence type="ECO:0000313" key="3">
    <source>
        <dbReference type="Proteomes" id="UP000596742"/>
    </source>
</evidence>
<reference evidence="2" key="1">
    <citation type="submission" date="2018-11" db="EMBL/GenBank/DDBJ databases">
        <authorList>
            <person name="Alioto T."/>
            <person name="Alioto T."/>
        </authorList>
    </citation>
    <scope>NUCLEOTIDE SEQUENCE</scope>
</reference>
<organism evidence="2 3">
    <name type="scientific">Mytilus galloprovincialis</name>
    <name type="common">Mediterranean mussel</name>
    <dbReference type="NCBI Taxonomy" id="29158"/>
    <lineage>
        <taxon>Eukaryota</taxon>
        <taxon>Metazoa</taxon>
        <taxon>Spiralia</taxon>
        <taxon>Lophotrochozoa</taxon>
        <taxon>Mollusca</taxon>
        <taxon>Bivalvia</taxon>
        <taxon>Autobranchia</taxon>
        <taxon>Pteriomorphia</taxon>
        <taxon>Mytilida</taxon>
        <taxon>Mytiloidea</taxon>
        <taxon>Mytilidae</taxon>
        <taxon>Mytilinae</taxon>
        <taxon>Mytilus</taxon>
    </lineage>
</organism>